<dbReference type="Proteomes" id="UP001162131">
    <property type="component" value="Unassembled WGS sequence"/>
</dbReference>
<keyword evidence="1" id="KW-1133">Transmembrane helix</keyword>
<dbReference type="EMBL" id="CAJZBQ010000011">
    <property type="protein sequence ID" value="CAG9313520.1"/>
    <property type="molecule type" value="Genomic_DNA"/>
</dbReference>
<comment type="caution">
    <text evidence="2">The sequence shown here is derived from an EMBL/GenBank/DDBJ whole genome shotgun (WGS) entry which is preliminary data.</text>
</comment>
<keyword evidence="3" id="KW-1185">Reference proteome</keyword>
<name>A0AAU9IEY5_9CILI</name>
<feature type="transmembrane region" description="Helical" evidence="1">
    <location>
        <begin position="109"/>
        <end position="128"/>
    </location>
</feature>
<accession>A0AAU9IEY5</accession>
<keyword evidence="1" id="KW-0812">Transmembrane</keyword>
<sequence length="305" mass="35543">MNILMISEDSKMIVSPVLMILRILLEPTLLYLFSSQNQHQIPIEFQFTFRSLLYATEFLNIFDRFSHKAVNFNITQKCPLLLSIYILIWVIFYQILIKEIFICNTLLPFHLLLWLYIIFLLSIVSYFLKAVFETEKFSFHLYAILLLILIITEVYSIACWIFHGFISLIFLYGIWSVIITGAGGIGANIAKIFLAQVSSVHDFIKFSKNFLDDWLASDIKGLAKLLGRSFLFLAKFYWTCLGFYDKSLLKNNPPFIEFGLDMLSFPLGYLLLVRSGFSHSKYNDYVGLNIFAMFFMSEMIFHVLL</sequence>
<feature type="transmembrane region" description="Helical" evidence="1">
    <location>
        <begin position="140"/>
        <end position="163"/>
    </location>
</feature>
<feature type="transmembrane region" description="Helical" evidence="1">
    <location>
        <begin position="256"/>
        <end position="273"/>
    </location>
</feature>
<feature type="transmembrane region" description="Helical" evidence="1">
    <location>
        <begin position="225"/>
        <end position="244"/>
    </location>
</feature>
<organism evidence="2 3">
    <name type="scientific">Blepharisma stoltei</name>
    <dbReference type="NCBI Taxonomy" id="1481888"/>
    <lineage>
        <taxon>Eukaryota</taxon>
        <taxon>Sar</taxon>
        <taxon>Alveolata</taxon>
        <taxon>Ciliophora</taxon>
        <taxon>Postciliodesmatophora</taxon>
        <taxon>Heterotrichea</taxon>
        <taxon>Heterotrichida</taxon>
        <taxon>Blepharismidae</taxon>
        <taxon>Blepharisma</taxon>
    </lineage>
</organism>
<reference evidence="2" key="1">
    <citation type="submission" date="2021-09" db="EMBL/GenBank/DDBJ databases">
        <authorList>
            <consortium name="AG Swart"/>
            <person name="Singh M."/>
            <person name="Singh A."/>
            <person name="Seah K."/>
            <person name="Emmerich C."/>
        </authorList>
    </citation>
    <scope>NUCLEOTIDE SEQUENCE</scope>
    <source>
        <strain evidence="2">ATCC30299</strain>
    </source>
</reference>
<evidence type="ECO:0000256" key="1">
    <source>
        <dbReference type="SAM" id="Phobius"/>
    </source>
</evidence>
<feature type="transmembrane region" description="Helical" evidence="1">
    <location>
        <begin position="78"/>
        <end position="97"/>
    </location>
</feature>
<keyword evidence="1" id="KW-0472">Membrane</keyword>
<evidence type="ECO:0000313" key="3">
    <source>
        <dbReference type="Proteomes" id="UP001162131"/>
    </source>
</evidence>
<feature type="transmembrane region" description="Helical" evidence="1">
    <location>
        <begin position="169"/>
        <end position="190"/>
    </location>
</feature>
<feature type="transmembrane region" description="Helical" evidence="1">
    <location>
        <begin position="285"/>
        <end position="304"/>
    </location>
</feature>
<gene>
    <name evidence="2" type="ORF">BSTOLATCC_MIC9336</name>
</gene>
<evidence type="ECO:0000313" key="2">
    <source>
        <dbReference type="EMBL" id="CAG9313520.1"/>
    </source>
</evidence>
<protein>
    <submittedName>
        <fullName evidence="2">Uncharacterized protein</fullName>
    </submittedName>
</protein>
<proteinExistence type="predicted"/>
<dbReference type="AlphaFoldDB" id="A0AAU9IEY5"/>